<dbReference type="PRINTS" id="PR00739">
    <property type="entry name" value="GLHYDRLASE26"/>
</dbReference>
<evidence type="ECO:0000256" key="1">
    <source>
        <dbReference type="ARBA" id="ARBA00007754"/>
    </source>
</evidence>
<sequence length="343" mass="38786">MKSHSIRFWLQKVLLLLLVLLFSVSQQSFIIADAAPPVNPQASAKARQLLTYLSNVPEGTLISGQHDYLEAPDEQNNKLQQISGQYAGLHGYEFGGLANQSHAALQEQRQRVVDSAIQWSQSGGIVAITFHQALPGKPKTWKNVQTKLSQAEFNHYITPGTPQYRQLIADIDEIALSLKTLRDADVPVLWRPYHEMNGSWFWWGNKQNYAKLWNVMYDRFVNVHHLDNLLWVWSPNAPNAYSTPYNGTFPGINRVDILAADIYNNDYKASYYTGLLKLAQGKPIGIGESNILPSANVLKNQPTWAYAMTWGKELSTTNSQSAIRTFMNQNNIITRDLLNEALR</sequence>
<evidence type="ECO:0000256" key="4">
    <source>
        <dbReference type="PROSITE-ProRule" id="PRU01100"/>
    </source>
</evidence>
<evidence type="ECO:0000256" key="3">
    <source>
        <dbReference type="ARBA" id="ARBA00023295"/>
    </source>
</evidence>
<keyword evidence="2 4" id="KW-0378">Hydrolase</keyword>
<dbReference type="Proteomes" id="UP000032534">
    <property type="component" value="Unassembled WGS sequence"/>
</dbReference>
<proteinExistence type="inferred from homology"/>
<evidence type="ECO:0000313" key="6">
    <source>
        <dbReference type="EMBL" id="KJD43460.1"/>
    </source>
</evidence>
<evidence type="ECO:0000259" key="5">
    <source>
        <dbReference type="PROSITE" id="PS51764"/>
    </source>
</evidence>
<dbReference type="InterPro" id="IPR017853">
    <property type="entry name" value="GH"/>
</dbReference>
<comment type="similarity">
    <text evidence="1 4">Belongs to the glycosyl hydrolase 26 family.</text>
</comment>
<dbReference type="InterPro" id="IPR022790">
    <property type="entry name" value="GH26_dom"/>
</dbReference>
<dbReference type="OrthoDB" id="9803686at2"/>
<dbReference type="InterPro" id="IPR000805">
    <property type="entry name" value="Glyco_hydro_26"/>
</dbReference>
<dbReference type="Pfam" id="PF02156">
    <property type="entry name" value="Glyco_hydro_26"/>
    <property type="match status" value="1"/>
</dbReference>
<dbReference type="Gene3D" id="3.20.20.80">
    <property type="entry name" value="Glycosidases"/>
    <property type="match status" value="1"/>
</dbReference>
<keyword evidence="7" id="KW-1185">Reference proteome</keyword>
<organism evidence="6 7">
    <name type="scientific">Paenibacillus terrae</name>
    <dbReference type="NCBI Taxonomy" id="159743"/>
    <lineage>
        <taxon>Bacteria</taxon>
        <taxon>Bacillati</taxon>
        <taxon>Bacillota</taxon>
        <taxon>Bacilli</taxon>
        <taxon>Bacillales</taxon>
        <taxon>Paenibacillaceae</taxon>
        <taxon>Paenibacillus</taxon>
    </lineage>
</organism>
<protein>
    <submittedName>
        <fullName evidence="6">Glycosyl hydrolase</fullName>
    </submittedName>
</protein>
<reference evidence="6 7" key="1">
    <citation type="submission" date="2014-11" db="EMBL/GenBank/DDBJ databases">
        <title>Draft Genome Sequences of Paenibacillus polymyxa NRRL B-30509 and Paenibacillus terrae NRRL B-30644, Strains from a Poultry Environment that Produce Tridecaptin A and Paenicidins.</title>
        <authorList>
            <person name="van Belkum M.J."/>
            <person name="Lohans C.T."/>
            <person name="Vederas J.C."/>
        </authorList>
    </citation>
    <scope>NUCLEOTIDE SEQUENCE [LARGE SCALE GENOMIC DNA]</scope>
    <source>
        <strain evidence="6 7">NRRL B-30644</strain>
    </source>
</reference>
<dbReference type="PANTHER" id="PTHR40079:SF4">
    <property type="entry name" value="GH26 DOMAIN-CONTAINING PROTEIN-RELATED"/>
    <property type="match status" value="1"/>
</dbReference>
<dbReference type="PATRIC" id="fig|159743.3.peg.5013"/>
<accession>A0A0D7WWB4</accession>
<dbReference type="SUPFAM" id="SSF51445">
    <property type="entry name" value="(Trans)glycosidases"/>
    <property type="match status" value="1"/>
</dbReference>
<evidence type="ECO:0000256" key="2">
    <source>
        <dbReference type="ARBA" id="ARBA00022801"/>
    </source>
</evidence>
<evidence type="ECO:0000313" key="7">
    <source>
        <dbReference type="Proteomes" id="UP000032534"/>
    </source>
</evidence>
<dbReference type="EMBL" id="JTHP01000057">
    <property type="protein sequence ID" value="KJD43460.1"/>
    <property type="molecule type" value="Genomic_DNA"/>
</dbReference>
<name>A0A0D7WWB4_9BACL</name>
<dbReference type="AlphaFoldDB" id="A0A0D7WWB4"/>
<dbReference type="PANTHER" id="PTHR40079">
    <property type="entry name" value="MANNAN ENDO-1,4-BETA-MANNOSIDASE E-RELATED"/>
    <property type="match status" value="1"/>
</dbReference>
<dbReference type="PROSITE" id="PS51764">
    <property type="entry name" value="GH26"/>
    <property type="match status" value="1"/>
</dbReference>
<keyword evidence="3 4" id="KW-0326">Glycosidase</keyword>
<feature type="active site" description="Nucleophile" evidence="4">
    <location>
        <position position="288"/>
    </location>
</feature>
<dbReference type="RefSeq" id="WP_044648235.1">
    <property type="nucleotide sequence ID" value="NZ_JTHP01000057.1"/>
</dbReference>
<feature type="domain" description="GH26" evidence="5">
    <location>
        <begin position="44"/>
        <end position="336"/>
    </location>
</feature>
<gene>
    <name evidence="6" type="ORF">QD47_22555</name>
</gene>
<dbReference type="GO" id="GO:0016985">
    <property type="term" value="F:mannan endo-1,4-beta-mannosidase activity"/>
    <property type="evidence" value="ECO:0007669"/>
    <property type="project" value="InterPro"/>
</dbReference>
<dbReference type="GO" id="GO:0006080">
    <property type="term" value="P:substituted mannan metabolic process"/>
    <property type="evidence" value="ECO:0007669"/>
    <property type="project" value="InterPro"/>
</dbReference>
<feature type="active site" description="Proton donor" evidence="4">
    <location>
        <position position="195"/>
    </location>
</feature>
<comment type="caution">
    <text evidence="6">The sequence shown here is derived from an EMBL/GenBank/DDBJ whole genome shotgun (WGS) entry which is preliminary data.</text>
</comment>